<dbReference type="Proteomes" id="UP000822688">
    <property type="component" value="Chromosome V"/>
</dbReference>
<accession>A0A8T0HQI7</accession>
<protein>
    <submittedName>
        <fullName evidence="2">Uncharacterized protein</fullName>
    </submittedName>
</protein>
<evidence type="ECO:0000313" key="2">
    <source>
        <dbReference type="EMBL" id="KAG0573057.1"/>
    </source>
</evidence>
<evidence type="ECO:0000313" key="3">
    <source>
        <dbReference type="Proteomes" id="UP000822688"/>
    </source>
</evidence>
<comment type="caution">
    <text evidence="2">The sequence shown here is derived from an EMBL/GenBank/DDBJ whole genome shotgun (WGS) entry which is preliminary data.</text>
</comment>
<gene>
    <name evidence="2" type="ORF">KC19_VG144900</name>
</gene>
<dbReference type="AlphaFoldDB" id="A0A8T0HQI7"/>
<organism evidence="2 3">
    <name type="scientific">Ceratodon purpureus</name>
    <name type="common">Fire moss</name>
    <name type="synonym">Dicranum purpureum</name>
    <dbReference type="NCBI Taxonomy" id="3225"/>
    <lineage>
        <taxon>Eukaryota</taxon>
        <taxon>Viridiplantae</taxon>
        <taxon>Streptophyta</taxon>
        <taxon>Embryophyta</taxon>
        <taxon>Bryophyta</taxon>
        <taxon>Bryophytina</taxon>
        <taxon>Bryopsida</taxon>
        <taxon>Dicranidae</taxon>
        <taxon>Pseudoditrichales</taxon>
        <taxon>Ditrichaceae</taxon>
        <taxon>Ceratodon</taxon>
    </lineage>
</organism>
<keyword evidence="3" id="KW-1185">Reference proteome</keyword>
<feature type="region of interest" description="Disordered" evidence="1">
    <location>
        <begin position="85"/>
        <end position="117"/>
    </location>
</feature>
<sequence length="117" mass="12674">MEKDGKATLWYVTPEGCGGMETSQMSDDCRGHVCGAPEIGALIFEARTLNHCSESVRSRDSLQMTDADCRLRDSFYDSSRRARGMKTTSNCSDVDDGGRAGIGVPAVHQRKGNVNPS</sequence>
<name>A0A8T0HQI7_CERPU</name>
<proteinExistence type="predicted"/>
<evidence type="ECO:0000256" key="1">
    <source>
        <dbReference type="SAM" id="MobiDB-lite"/>
    </source>
</evidence>
<dbReference type="EMBL" id="CM026426">
    <property type="protein sequence ID" value="KAG0573057.1"/>
    <property type="molecule type" value="Genomic_DNA"/>
</dbReference>
<reference evidence="2" key="1">
    <citation type="submission" date="2020-06" db="EMBL/GenBank/DDBJ databases">
        <title>WGS assembly of Ceratodon purpureus strain R40.</title>
        <authorList>
            <person name="Carey S.B."/>
            <person name="Jenkins J."/>
            <person name="Shu S."/>
            <person name="Lovell J.T."/>
            <person name="Sreedasyam A."/>
            <person name="Maumus F."/>
            <person name="Tiley G.P."/>
            <person name="Fernandez-Pozo N."/>
            <person name="Barry K."/>
            <person name="Chen C."/>
            <person name="Wang M."/>
            <person name="Lipzen A."/>
            <person name="Daum C."/>
            <person name="Saski C.A."/>
            <person name="Payton A.C."/>
            <person name="Mcbreen J.C."/>
            <person name="Conrad R.E."/>
            <person name="Kollar L.M."/>
            <person name="Olsson S."/>
            <person name="Huttunen S."/>
            <person name="Landis J.B."/>
            <person name="Wickett N.J."/>
            <person name="Johnson M.G."/>
            <person name="Rensing S.A."/>
            <person name="Grimwood J."/>
            <person name="Schmutz J."/>
            <person name="Mcdaniel S.F."/>
        </authorList>
    </citation>
    <scope>NUCLEOTIDE SEQUENCE</scope>
    <source>
        <strain evidence="2">R40</strain>
    </source>
</reference>